<reference evidence="4 5" key="1">
    <citation type="submission" date="2020-07" db="EMBL/GenBank/DDBJ databases">
        <title>Sequencing the genomes of 1000 actinobacteria strains.</title>
        <authorList>
            <person name="Klenk H.-P."/>
        </authorList>
    </citation>
    <scope>NUCLEOTIDE SEQUENCE [LARGE SCALE GENOMIC DNA]</scope>
    <source>
        <strain evidence="4 5">DSM 24723</strain>
    </source>
</reference>
<keyword evidence="1" id="KW-0378">Hydrolase</keyword>
<evidence type="ECO:0000256" key="2">
    <source>
        <dbReference type="SAM" id="MobiDB-lite"/>
    </source>
</evidence>
<dbReference type="GO" id="GO:0016787">
    <property type="term" value="F:hydrolase activity"/>
    <property type="evidence" value="ECO:0007669"/>
    <property type="project" value="UniProtKB-KW"/>
</dbReference>
<dbReference type="AlphaFoldDB" id="A0A852X6T1"/>
<dbReference type="Proteomes" id="UP000592181">
    <property type="component" value="Unassembled WGS sequence"/>
</dbReference>
<keyword evidence="5" id="KW-1185">Reference proteome</keyword>
<dbReference type="RefSeq" id="WP_179461537.1">
    <property type="nucleotide sequence ID" value="NZ_JACBZX010000001.1"/>
</dbReference>
<evidence type="ECO:0000259" key="3">
    <source>
        <dbReference type="Pfam" id="PF00561"/>
    </source>
</evidence>
<evidence type="ECO:0000313" key="4">
    <source>
        <dbReference type="EMBL" id="NYG35954.1"/>
    </source>
</evidence>
<organism evidence="4 5">
    <name type="scientific">Janibacter alkaliphilus</name>
    <dbReference type="NCBI Taxonomy" id="1069963"/>
    <lineage>
        <taxon>Bacteria</taxon>
        <taxon>Bacillati</taxon>
        <taxon>Actinomycetota</taxon>
        <taxon>Actinomycetes</taxon>
        <taxon>Micrococcales</taxon>
        <taxon>Intrasporangiaceae</taxon>
        <taxon>Janibacter</taxon>
    </lineage>
</organism>
<feature type="domain" description="AB hydrolase-1" evidence="3">
    <location>
        <begin position="23"/>
        <end position="288"/>
    </location>
</feature>
<comment type="caution">
    <text evidence="4">The sequence shown here is derived from an EMBL/GenBank/DDBJ whole genome shotgun (WGS) entry which is preliminary data.</text>
</comment>
<dbReference type="EMBL" id="JACBZX010000001">
    <property type="protein sequence ID" value="NYG35954.1"/>
    <property type="molecule type" value="Genomic_DNA"/>
</dbReference>
<dbReference type="SUPFAM" id="SSF53474">
    <property type="entry name" value="alpha/beta-Hydrolases"/>
    <property type="match status" value="1"/>
</dbReference>
<dbReference type="PRINTS" id="PR00111">
    <property type="entry name" value="ABHYDROLASE"/>
</dbReference>
<feature type="compositionally biased region" description="Low complexity" evidence="2">
    <location>
        <begin position="220"/>
        <end position="235"/>
    </location>
</feature>
<name>A0A852X6T1_9MICO</name>
<feature type="region of interest" description="Disordered" evidence="2">
    <location>
        <begin position="210"/>
        <end position="239"/>
    </location>
</feature>
<proteinExistence type="predicted"/>
<dbReference type="PANTHER" id="PTHR43329">
    <property type="entry name" value="EPOXIDE HYDROLASE"/>
    <property type="match status" value="1"/>
</dbReference>
<accession>A0A852X6T1</accession>
<dbReference type="InterPro" id="IPR000073">
    <property type="entry name" value="AB_hydrolase_1"/>
</dbReference>
<sequence>MRYVSHDGLTFDLDDDGPEDGEVVLLLHGWPQDRTAWAKMTPQLTAQGLRVIAPDLRGTSPGARPPHYRDYEMRHLVGDALALVDATGAERVHLVGHDWGGALAWAFAERHPQRLSSLTVLSTAHPAAMLWAFRHGGQWKHSWYMVVFALPKVPAALLRRFARPLLTRLGLPRDQVAHHAQRLSGPGGPSGAAQGGLNWYRAMIGSMLPRPGRGRGRAKGGTATAGAAGSAETGRPAGPRLAQVPTAYVWGSKDPAFGRPVAERTRDLLQRGLGSLATYVEMRAAHWLPERHADEMSDLVLAQVRAAREQDVA</sequence>
<evidence type="ECO:0000313" key="5">
    <source>
        <dbReference type="Proteomes" id="UP000592181"/>
    </source>
</evidence>
<protein>
    <submittedName>
        <fullName evidence="4">Pimeloyl-ACP methyl ester carboxylesterase</fullName>
    </submittedName>
</protein>
<dbReference type="PRINTS" id="PR00412">
    <property type="entry name" value="EPOXHYDRLASE"/>
</dbReference>
<dbReference type="InterPro" id="IPR000639">
    <property type="entry name" value="Epox_hydrolase-like"/>
</dbReference>
<evidence type="ECO:0000256" key="1">
    <source>
        <dbReference type="ARBA" id="ARBA00022801"/>
    </source>
</evidence>
<dbReference type="InterPro" id="IPR029058">
    <property type="entry name" value="AB_hydrolase_fold"/>
</dbReference>
<gene>
    <name evidence="4" type="ORF">BJY28_000423</name>
</gene>
<dbReference type="Pfam" id="PF00561">
    <property type="entry name" value="Abhydrolase_1"/>
    <property type="match status" value="1"/>
</dbReference>
<dbReference type="Gene3D" id="3.40.50.1820">
    <property type="entry name" value="alpha/beta hydrolase"/>
    <property type="match status" value="1"/>
</dbReference>